<dbReference type="InterPro" id="IPR023509">
    <property type="entry name" value="DTD-like_sf"/>
</dbReference>
<comment type="subunit">
    <text evidence="2">Homodimer.</text>
</comment>
<comment type="catalytic activity">
    <reaction evidence="2">
        <text>glycyl-tRNA(Ala) + H2O = tRNA(Ala) + glycine + H(+)</text>
        <dbReference type="Rhea" id="RHEA:53744"/>
        <dbReference type="Rhea" id="RHEA-COMP:9657"/>
        <dbReference type="Rhea" id="RHEA-COMP:13640"/>
        <dbReference type="ChEBI" id="CHEBI:15377"/>
        <dbReference type="ChEBI" id="CHEBI:15378"/>
        <dbReference type="ChEBI" id="CHEBI:57305"/>
        <dbReference type="ChEBI" id="CHEBI:78442"/>
        <dbReference type="ChEBI" id="CHEBI:78522"/>
    </reaction>
</comment>
<comment type="domain">
    <text evidence="2">A Gly-cisPro motif from one monomer fits into the active site of the other monomer to allow specific chiral rejection of L-amino acids.</text>
</comment>
<evidence type="ECO:0000256" key="3">
    <source>
        <dbReference type="SAM" id="MobiDB-lite"/>
    </source>
</evidence>
<protein>
    <recommendedName>
        <fullName evidence="2">D-aminoacyl-tRNA deacylase</fullName>
        <shortName evidence="2">DTD</shortName>
        <ecNumber evidence="2">3.1.1.96</ecNumber>
    </recommendedName>
    <alternativeName>
        <fullName evidence="2">Gly-tRNA(Ala) deacylase</fullName>
        <ecNumber evidence="2">3.1.1.-</ecNumber>
    </alternativeName>
</protein>
<keyword evidence="2" id="KW-0820">tRNA-binding</keyword>
<dbReference type="GO" id="GO:0106026">
    <property type="term" value="F:Gly-tRNA(Ala) deacylase activity"/>
    <property type="evidence" value="ECO:0007669"/>
    <property type="project" value="UniProtKB-UniRule"/>
</dbReference>
<evidence type="ECO:0000313" key="5">
    <source>
        <dbReference type="Proteomes" id="UP000320184"/>
    </source>
</evidence>
<dbReference type="GO" id="GO:0005737">
    <property type="term" value="C:cytoplasm"/>
    <property type="evidence" value="ECO:0007669"/>
    <property type="project" value="UniProtKB-SubCell"/>
</dbReference>
<keyword evidence="2 4" id="KW-0378">Hydrolase</keyword>
<dbReference type="EC" id="3.1.1.-" evidence="2"/>
<dbReference type="EC" id="3.1.1.96" evidence="2"/>
<comment type="subcellular location">
    <subcellularLocation>
        <location evidence="2">Cytoplasm</location>
    </subcellularLocation>
</comment>
<proteinExistence type="inferred from homology"/>
<dbReference type="Gene3D" id="3.50.80.10">
    <property type="entry name" value="D-tyrosyl-tRNA(Tyr) deacylase"/>
    <property type="match status" value="1"/>
</dbReference>
<gene>
    <name evidence="2" type="primary">dtd</name>
    <name evidence="4" type="ORF">E6K73_03625</name>
</gene>
<feature type="region of interest" description="Disordered" evidence="3">
    <location>
        <begin position="145"/>
        <end position="167"/>
    </location>
</feature>
<dbReference type="GO" id="GO:0019478">
    <property type="term" value="P:D-amino acid catabolic process"/>
    <property type="evidence" value="ECO:0007669"/>
    <property type="project" value="UniProtKB-UniRule"/>
</dbReference>
<dbReference type="PANTHER" id="PTHR10472">
    <property type="entry name" value="D-TYROSYL-TRNA TYR DEACYLASE"/>
    <property type="match status" value="1"/>
</dbReference>
<dbReference type="Pfam" id="PF02580">
    <property type="entry name" value="Tyr_Deacylase"/>
    <property type="match status" value="1"/>
</dbReference>
<organism evidence="4 5">
    <name type="scientific">Eiseniibacteriota bacterium</name>
    <dbReference type="NCBI Taxonomy" id="2212470"/>
    <lineage>
        <taxon>Bacteria</taxon>
        <taxon>Candidatus Eiseniibacteriota</taxon>
    </lineage>
</organism>
<dbReference type="SUPFAM" id="SSF69500">
    <property type="entry name" value="DTD-like"/>
    <property type="match status" value="1"/>
</dbReference>
<evidence type="ECO:0000313" key="4">
    <source>
        <dbReference type="EMBL" id="TMQ52173.1"/>
    </source>
</evidence>
<dbReference type="FunFam" id="3.50.80.10:FF:000001">
    <property type="entry name" value="D-aminoacyl-tRNA deacylase"/>
    <property type="match status" value="1"/>
</dbReference>
<feature type="compositionally biased region" description="Low complexity" evidence="3">
    <location>
        <begin position="156"/>
        <end position="167"/>
    </location>
</feature>
<dbReference type="NCBIfam" id="TIGR00256">
    <property type="entry name" value="D-aminoacyl-tRNA deacylase"/>
    <property type="match status" value="1"/>
</dbReference>
<evidence type="ECO:0000256" key="1">
    <source>
        <dbReference type="ARBA" id="ARBA00009673"/>
    </source>
</evidence>
<dbReference type="AlphaFoldDB" id="A0A538SLC5"/>
<reference evidence="4 5" key="1">
    <citation type="journal article" date="2019" name="Nat. Microbiol.">
        <title>Mediterranean grassland soil C-N compound turnover is dependent on rainfall and depth, and is mediated by genomically divergent microorganisms.</title>
        <authorList>
            <person name="Diamond S."/>
            <person name="Andeer P.F."/>
            <person name="Li Z."/>
            <person name="Crits-Christoph A."/>
            <person name="Burstein D."/>
            <person name="Anantharaman K."/>
            <person name="Lane K.R."/>
            <person name="Thomas B.C."/>
            <person name="Pan C."/>
            <person name="Northen T.R."/>
            <person name="Banfield J.F."/>
        </authorList>
    </citation>
    <scope>NUCLEOTIDE SEQUENCE [LARGE SCALE GENOMIC DNA]</scope>
    <source>
        <strain evidence="4">WS_3</strain>
    </source>
</reference>
<comment type="function">
    <text evidence="2">An aminoacyl-tRNA editing enzyme that deacylates mischarged D-aminoacyl-tRNAs. Also deacylates mischarged glycyl-tRNA(Ala), protecting cells against glycine mischarging by AlaRS. Acts via tRNA-based rather than protein-based catalysis; rejects L-amino acids rather than detecting D-amino acids in the active site. By recycling D-aminoacyl-tRNA to D-amino acids and free tRNA molecules, this enzyme counteracts the toxicity associated with the formation of D-aminoacyl-tRNA entities in vivo and helps enforce protein L-homochirality.</text>
</comment>
<dbReference type="HAMAP" id="MF_00518">
    <property type="entry name" value="Deacylase_Dtd"/>
    <property type="match status" value="1"/>
</dbReference>
<comment type="catalytic activity">
    <reaction evidence="2">
        <text>a D-aminoacyl-tRNA + H2O = a tRNA + a D-alpha-amino acid + H(+)</text>
        <dbReference type="Rhea" id="RHEA:13953"/>
        <dbReference type="Rhea" id="RHEA-COMP:10123"/>
        <dbReference type="Rhea" id="RHEA-COMP:10124"/>
        <dbReference type="ChEBI" id="CHEBI:15377"/>
        <dbReference type="ChEBI" id="CHEBI:15378"/>
        <dbReference type="ChEBI" id="CHEBI:59871"/>
        <dbReference type="ChEBI" id="CHEBI:78442"/>
        <dbReference type="ChEBI" id="CHEBI:79333"/>
        <dbReference type="EC" id="3.1.1.96"/>
    </reaction>
</comment>
<keyword evidence="2" id="KW-0694">RNA-binding</keyword>
<dbReference type="Proteomes" id="UP000320184">
    <property type="component" value="Unassembled WGS sequence"/>
</dbReference>
<comment type="caution">
    <text evidence="4">The sequence shown here is derived from an EMBL/GenBank/DDBJ whole genome shotgun (WGS) entry which is preliminary data.</text>
</comment>
<comment type="similarity">
    <text evidence="1 2">Belongs to the DTD family.</text>
</comment>
<name>A0A538SLC5_UNCEI</name>
<dbReference type="EMBL" id="VBOT01000041">
    <property type="protein sequence ID" value="TMQ52173.1"/>
    <property type="molecule type" value="Genomic_DNA"/>
</dbReference>
<sequence>MRALVQRVSRARCTVNGEVTGAIGTGLVVLLGVSARDEAADADWMARKLSGLRIFPDSERLMNRDVLEAGGAALVVPQFTLFGDVARGRRPEFLEAARPERAEPLFERFCQALAATGVQVQRGVFRAHMEVELVNDGPVTIWVESPGREVAPPPAAARGDAAPRTSG</sequence>
<keyword evidence="2" id="KW-0963">Cytoplasm</keyword>
<feature type="short sequence motif" description="Gly-cisPro motif, important for rejection of L-amino acids" evidence="2">
    <location>
        <begin position="137"/>
        <end position="138"/>
    </location>
</feature>
<accession>A0A538SLC5</accession>
<dbReference type="PANTHER" id="PTHR10472:SF5">
    <property type="entry name" value="D-AMINOACYL-TRNA DEACYLASE 1"/>
    <property type="match status" value="1"/>
</dbReference>
<dbReference type="InterPro" id="IPR003732">
    <property type="entry name" value="Daa-tRNA_deacyls_DTD"/>
</dbReference>
<dbReference type="GO" id="GO:0043908">
    <property type="term" value="F:Ser(Gly)-tRNA(Ala) hydrolase activity"/>
    <property type="evidence" value="ECO:0007669"/>
    <property type="project" value="UniProtKB-UniRule"/>
</dbReference>
<dbReference type="GO" id="GO:0000049">
    <property type="term" value="F:tRNA binding"/>
    <property type="evidence" value="ECO:0007669"/>
    <property type="project" value="UniProtKB-UniRule"/>
</dbReference>
<evidence type="ECO:0000256" key="2">
    <source>
        <dbReference type="HAMAP-Rule" id="MF_00518"/>
    </source>
</evidence>
<dbReference type="GO" id="GO:0051500">
    <property type="term" value="F:D-tyrosyl-tRNA(Tyr) deacylase activity"/>
    <property type="evidence" value="ECO:0007669"/>
    <property type="project" value="TreeGrafter"/>
</dbReference>